<dbReference type="PANTHER" id="PTHR44757">
    <property type="entry name" value="DIGUANYLATE CYCLASE DGCP"/>
    <property type="match status" value="1"/>
</dbReference>
<dbReference type="Gene3D" id="3.30.450.20">
    <property type="entry name" value="PAS domain"/>
    <property type="match status" value="1"/>
</dbReference>
<dbReference type="RefSeq" id="WP_152338395.1">
    <property type="nucleotide sequence ID" value="NZ_JACHEJ010000003.1"/>
</dbReference>
<evidence type="ECO:0000256" key="1">
    <source>
        <dbReference type="SAM" id="Phobius"/>
    </source>
</evidence>
<dbReference type="EMBL" id="JACHEJ010000003">
    <property type="protein sequence ID" value="MBB6179806.1"/>
    <property type="molecule type" value="Genomic_DNA"/>
</dbReference>
<dbReference type="PROSITE" id="PS50883">
    <property type="entry name" value="EAL"/>
    <property type="match status" value="1"/>
</dbReference>
<dbReference type="NCBIfam" id="TIGR00254">
    <property type="entry name" value="GGDEF"/>
    <property type="match status" value="1"/>
</dbReference>
<keyword evidence="1" id="KW-0472">Membrane</keyword>
<dbReference type="Pfam" id="PF05226">
    <property type="entry name" value="CHASE2"/>
    <property type="match status" value="1"/>
</dbReference>
<dbReference type="SMART" id="SM00052">
    <property type="entry name" value="EAL"/>
    <property type="match status" value="1"/>
</dbReference>
<dbReference type="Gene3D" id="3.30.70.270">
    <property type="match status" value="1"/>
</dbReference>
<gene>
    <name evidence="4" type="ORF">HNQ75_001774</name>
</gene>
<feature type="domain" description="EAL" evidence="2">
    <location>
        <begin position="687"/>
        <end position="937"/>
    </location>
</feature>
<dbReference type="SUPFAM" id="SSF55785">
    <property type="entry name" value="PYP-like sensor domain (PAS domain)"/>
    <property type="match status" value="1"/>
</dbReference>
<dbReference type="SMART" id="SM00267">
    <property type="entry name" value="GGDEF"/>
    <property type="match status" value="1"/>
</dbReference>
<dbReference type="CDD" id="cd01948">
    <property type="entry name" value="EAL"/>
    <property type="match status" value="1"/>
</dbReference>
<evidence type="ECO:0000259" key="2">
    <source>
        <dbReference type="PROSITE" id="PS50883"/>
    </source>
</evidence>
<dbReference type="InterPro" id="IPR052155">
    <property type="entry name" value="Biofilm_reg_signaling"/>
</dbReference>
<dbReference type="AlphaFoldDB" id="A0A7W9YY81"/>
<dbReference type="InterPro" id="IPR035919">
    <property type="entry name" value="EAL_sf"/>
</dbReference>
<dbReference type="Gene3D" id="3.20.20.450">
    <property type="entry name" value="EAL domain"/>
    <property type="match status" value="1"/>
</dbReference>
<dbReference type="SMART" id="SM01080">
    <property type="entry name" value="CHASE2"/>
    <property type="match status" value="1"/>
</dbReference>
<proteinExistence type="predicted"/>
<feature type="transmembrane region" description="Helical" evidence="1">
    <location>
        <begin position="309"/>
        <end position="329"/>
    </location>
</feature>
<dbReference type="InterPro" id="IPR029787">
    <property type="entry name" value="Nucleotide_cyclase"/>
</dbReference>
<keyword evidence="1" id="KW-1133">Transmembrane helix</keyword>
<evidence type="ECO:0000259" key="3">
    <source>
        <dbReference type="PROSITE" id="PS50887"/>
    </source>
</evidence>
<dbReference type="InterPro" id="IPR035965">
    <property type="entry name" value="PAS-like_dom_sf"/>
</dbReference>
<feature type="domain" description="GGDEF" evidence="3">
    <location>
        <begin position="540"/>
        <end position="678"/>
    </location>
</feature>
<evidence type="ECO:0000313" key="5">
    <source>
        <dbReference type="Proteomes" id="UP000535501"/>
    </source>
</evidence>
<keyword evidence="5" id="KW-1185">Reference proteome</keyword>
<dbReference type="InterPro" id="IPR000160">
    <property type="entry name" value="GGDEF_dom"/>
</dbReference>
<dbReference type="SUPFAM" id="SSF141868">
    <property type="entry name" value="EAL domain-like"/>
    <property type="match status" value="1"/>
</dbReference>
<feature type="transmembrane region" description="Helical" evidence="1">
    <location>
        <begin position="336"/>
        <end position="357"/>
    </location>
</feature>
<evidence type="ECO:0000313" key="4">
    <source>
        <dbReference type="EMBL" id="MBB6179806.1"/>
    </source>
</evidence>
<dbReference type="InterPro" id="IPR043128">
    <property type="entry name" value="Rev_trsase/Diguanyl_cyclase"/>
</dbReference>
<organism evidence="4 5">
    <name type="scientific">Pseudorhizobium flavum</name>
    <dbReference type="NCBI Taxonomy" id="1335061"/>
    <lineage>
        <taxon>Bacteria</taxon>
        <taxon>Pseudomonadati</taxon>
        <taxon>Pseudomonadota</taxon>
        <taxon>Alphaproteobacteria</taxon>
        <taxon>Hyphomicrobiales</taxon>
        <taxon>Rhizobiaceae</taxon>
        <taxon>Rhizobium/Agrobacterium group</taxon>
        <taxon>Pseudorhizobium</taxon>
    </lineage>
</organism>
<feature type="transmembrane region" description="Helical" evidence="1">
    <location>
        <begin position="284"/>
        <end position="303"/>
    </location>
</feature>
<dbReference type="PROSITE" id="PS50887">
    <property type="entry name" value="GGDEF"/>
    <property type="match status" value="1"/>
</dbReference>
<accession>A0A7W9YY81</accession>
<dbReference type="SUPFAM" id="SSF55073">
    <property type="entry name" value="Nucleotide cyclase"/>
    <property type="match status" value="1"/>
</dbReference>
<dbReference type="CDD" id="cd01949">
    <property type="entry name" value="GGDEF"/>
    <property type="match status" value="1"/>
</dbReference>
<dbReference type="Proteomes" id="UP000535501">
    <property type="component" value="Unassembled WGS sequence"/>
</dbReference>
<dbReference type="PANTHER" id="PTHR44757:SF2">
    <property type="entry name" value="BIOFILM ARCHITECTURE MAINTENANCE PROTEIN MBAA"/>
    <property type="match status" value="1"/>
</dbReference>
<dbReference type="InterPro" id="IPR001633">
    <property type="entry name" value="EAL_dom"/>
</dbReference>
<dbReference type="Pfam" id="PF00990">
    <property type="entry name" value="GGDEF"/>
    <property type="match status" value="1"/>
</dbReference>
<name>A0A7W9YY81_9HYPH</name>
<sequence length="944" mass="101826">MLDRLSPLKQGRRLGRLTRAISVSLLLLLSLWLPGVGTVERLDSQLIDFRAANAPRAASDRFVYLAIDKESLDYVGTWPWPRSIHAEIIDRLVAAGAGDILLDIDFSTPSRPAEDQALSAALIRAGGGVILPVFLQRQNVDNPFSATITKPIPEFAENAWLAAADASLTEAGQFRAFDTFRGMNDENFTSVAVVLSALPEAGLPEQIGIDFSIRPDTVRVISVADLLRNKVSADMLAGRSVVVGAYSTELKDQFPVPIYGILSGPMLHILAAETLLQDRVPQPLVSWPIYLITGLLVIAATIWRRLTSIPVVAAIAVVISVASELAAYFLQKQWSLILPTATIHLILALGFTALLAAKLDLTTLLAELASAEKRNSRRILKRIIQDSVDAVFIVNDQGTIIDLSRTAGSLSCSSWEPRRGSDFCEGAPAVLVAALRRSIAAFTEGNRNAPAIQEEFDLVCDGQKKHVEAVLTLSSLEQSGSGSDEGHGRSYAACITMRDITARKVYEAKLRRLSQLDDLTGALNRRELINRIRESAEEEKTLAVFAIDLHRFSTVNATLGRYIGDQVLQAVSRRLMAAARNISEVPDVGLVGRLGGDVFCVVLAVSADNPLSFYADKIVGVFSKGINCGSSRIDVSVRVGAALASDVAGGPASWIDAAEAALDQAKKVGGAGWAVHTPVEAAAEARTRRLEKDMRPALKRGEFFLVYQPQVDLKTGAIVGAEALIRWQHAELGLVSPMDFIGIAEANGFICDLGRWALEEACREAVHWPSDLTVAVNVSAVQFAGSDVREDVLRALQVTGLPPGRLHVEITESTFALDAKKLLEDMKRLKALGVTIALDDFGTGYSSLSYISDFPFDLIKIDQSFIRRLAEDAASRAIVHAVTGIAAQLGRKVLCEGIEGETERQLLSVMGCQFGQGYHFGRPGPASQLLALLDQAKPPVGLTA</sequence>
<comment type="caution">
    <text evidence="4">The sequence shown here is derived from an EMBL/GenBank/DDBJ whole genome shotgun (WGS) entry which is preliminary data.</text>
</comment>
<feature type="transmembrane region" description="Helical" evidence="1">
    <location>
        <begin position="254"/>
        <end position="272"/>
    </location>
</feature>
<dbReference type="InterPro" id="IPR007890">
    <property type="entry name" value="CHASE2"/>
</dbReference>
<protein>
    <submittedName>
        <fullName evidence="4">Diguanylate cyclase (GGDEF)-like protein</fullName>
    </submittedName>
</protein>
<reference evidence="4 5" key="1">
    <citation type="submission" date="2020-08" db="EMBL/GenBank/DDBJ databases">
        <title>Genomic Encyclopedia of Type Strains, Phase IV (KMG-IV): sequencing the most valuable type-strain genomes for metagenomic binning, comparative biology and taxonomic classification.</title>
        <authorList>
            <person name="Goeker M."/>
        </authorList>
    </citation>
    <scope>NUCLEOTIDE SEQUENCE [LARGE SCALE GENOMIC DNA]</scope>
    <source>
        <strain evidence="4 5">DSM 102134</strain>
    </source>
</reference>
<keyword evidence="1" id="KW-0812">Transmembrane</keyword>
<dbReference type="Pfam" id="PF00563">
    <property type="entry name" value="EAL"/>
    <property type="match status" value="1"/>
</dbReference>